<dbReference type="Proteomes" id="UP000236527">
    <property type="component" value="Unassembled WGS sequence"/>
</dbReference>
<dbReference type="PRINTS" id="PR00019">
    <property type="entry name" value="LEURICHRPT"/>
</dbReference>
<sequence>MTELLQIIEQAAKDKLTELDLSNHQLSTLPPELCQLSNLTELDFSHNPLSSP</sequence>
<organism evidence="3 4">
    <name type="scientific">Nostoc cycadae WK-1</name>
    <dbReference type="NCBI Taxonomy" id="1861711"/>
    <lineage>
        <taxon>Bacteria</taxon>
        <taxon>Bacillati</taxon>
        <taxon>Cyanobacteriota</taxon>
        <taxon>Cyanophyceae</taxon>
        <taxon>Nostocales</taxon>
        <taxon>Nostocaceae</taxon>
        <taxon>Nostoc</taxon>
    </lineage>
</organism>
<keyword evidence="4" id="KW-1185">Reference proteome</keyword>
<dbReference type="InterPro" id="IPR025875">
    <property type="entry name" value="Leu-rich_rpt_4"/>
</dbReference>
<dbReference type="InterPro" id="IPR032675">
    <property type="entry name" value="LRR_dom_sf"/>
</dbReference>
<accession>A0A2H6LC37</accession>
<dbReference type="PROSITE" id="PS51450">
    <property type="entry name" value="LRR"/>
    <property type="match status" value="1"/>
</dbReference>
<dbReference type="Gene3D" id="3.80.10.10">
    <property type="entry name" value="Ribonuclease Inhibitor"/>
    <property type="match status" value="1"/>
</dbReference>
<dbReference type="InterPro" id="IPR001611">
    <property type="entry name" value="Leu-rich_rpt"/>
</dbReference>
<evidence type="ECO:0000313" key="3">
    <source>
        <dbReference type="EMBL" id="GBE90733.1"/>
    </source>
</evidence>
<evidence type="ECO:0000256" key="1">
    <source>
        <dbReference type="ARBA" id="ARBA00022614"/>
    </source>
</evidence>
<dbReference type="RefSeq" id="WP_245894804.1">
    <property type="nucleotide sequence ID" value="NZ_DF978422.1"/>
</dbReference>
<dbReference type="AlphaFoldDB" id="A0A2H6LC37"/>
<name>A0A2H6LC37_9NOSO</name>
<comment type="caution">
    <text evidence="3">The sequence shown here is derived from an EMBL/GenBank/DDBJ whole genome shotgun (WGS) entry which is preliminary data.</text>
</comment>
<keyword evidence="2" id="KW-0677">Repeat</keyword>
<evidence type="ECO:0000313" key="4">
    <source>
        <dbReference type="Proteomes" id="UP000236527"/>
    </source>
</evidence>
<reference evidence="4" key="1">
    <citation type="journal article" date="2018" name="Genome Announc.">
        <title>Draft Genome Sequence of the Nitrogen-Fixing and Hormogonia-Inducing Cyanobacterium Nostoc cycadae Strain WK-1, Isolated from the Coralloid Roots of Cycas revoluta.</title>
        <authorList>
            <person name="Kanesaki Y."/>
            <person name="Hirose M."/>
            <person name="Hirose Y."/>
            <person name="Fujisawa T."/>
            <person name="Nakamura Y."/>
            <person name="Watanabe S."/>
            <person name="Matsunaga S."/>
            <person name="Uchida H."/>
            <person name="Murakami A."/>
        </authorList>
    </citation>
    <scope>NUCLEOTIDE SEQUENCE [LARGE SCALE GENOMIC DNA]</scope>
    <source>
        <strain evidence="4">WK-1</strain>
    </source>
</reference>
<protein>
    <submittedName>
        <fullName evidence="3">Adenylate cyclase</fullName>
    </submittedName>
</protein>
<gene>
    <name evidence="3" type="ORF">NCWK1_0452</name>
</gene>
<dbReference type="SUPFAM" id="SSF52058">
    <property type="entry name" value="L domain-like"/>
    <property type="match status" value="1"/>
</dbReference>
<proteinExistence type="predicted"/>
<dbReference type="Pfam" id="PF12799">
    <property type="entry name" value="LRR_4"/>
    <property type="match status" value="1"/>
</dbReference>
<evidence type="ECO:0000256" key="2">
    <source>
        <dbReference type="ARBA" id="ARBA00022737"/>
    </source>
</evidence>
<keyword evidence="1" id="KW-0433">Leucine-rich repeat</keyword>
<dbReference type="EMBL" id="BDGE01000008">
    <property type="protein sequence ID" value="GBE90733.1"/>
    <property type="molecule type" value="Genomic_DNA"/>
</dbReference>